<evidence type="ECO:0000256" key="4">
    <source>
        <dbReference type="ARBA" id="ARBA00022989"/>
    </source>
</evidence>
<accession>A0A453PZZ7</accession>
<dbReference type="InterPro" id="IPR004331">
    <property type="entry name" value="SPX_dom"/>
</dbReference>
<feature type="transmembrane region" description="Helical" evidence="6">
    <location>
        <begin position="203"/>
        <end position="225"/>
    </location>
</feature>
<evidence type="ECO:0000256" key="2">
    <source>
        <dbReference type="ARBA" id="ARBA00009665"/>
    </source>
</evidence>
<dbReference type="Pfam" id="PF03124">
    <property type="entry name" value="EXS"/>
    <property type="match status" value="1"/>
</dbReference>
<comment type="similarity">
    <text evidence="2">Belongs to the SYG1 (TC 2.A.94) family.</text>
</comment>
<dbReference type="Proteomes" id="UP000015105">
    <property type="component" value="Chromosome 6D"/>
</dbReference>
<evidence type="ECO:0000313" key="8">
    <source>
        <dbReference type="EnsemblPlants" id="AET6Gv20931300.22"/>
    </source>
</evidence>
<reference evidence="8" key="3">
    <citation type="journal article" date="2017" name="Nature">
        <title>Genome sequence of the progenitor of the wheat D genome Aegilops tauschii.</title>
        <authorList>
            <person name="Luo M.C."/>
            <person name="Gu Y.Q."/>
            <person name="Puiu D."/>
            <person name="Wang H."/>
            <person name="Twardziok S.O."/>
            <person name="Deal K.R."/>
            <person name="Huo N."/>
            <person name="Zhu T."/>
            <person name="Wang L."/>
            <person name="Wang Y."/>
            <person name="McGuire P.E."/>
            <person name="Liu S."/>
            <person name="Long H."/>
            <person name="Ramasamy R.K."/>
            <person name="Rodriguez J.C."/>
            <person name="Van S.L."/>
            <person name="Yuan L."/>
            <person name="Wang Z."/>
            <person name="Xia Z."/>
            <person name="Xiao L."/>
            <person name="Anderson O.D."/>
            <person name="Ouyang S."/>
            <person name="Liang Y."/>
            <person name="Zimin A.V."/>
            <person name="Pertea G."/>
            <person name="Qi P."/>
            <person name="Bennetzen J.L."/>
            <person name="Dai X."/>
            <person name="Dawson M.W."/>
            <person name="Muller H.G."/>
            <person name="Kugler K."/>
            <person name="Rivarola-Duarte L."/>
            <person name="Spannagl M."/>
            <person name="Mayer K.F.X."/>
            <person name="Lu F.H."/>
            <person name="Bevan M.W."/>
            <person name="Leroy P."/>
            <person name="Li P."/>
            <person name="You F.M."/>
            <person name="Sun Q."/>
            <person name="Liu Z."/>
            <person name="Lyons E."/>
            <person name="Wicker T."/>
            <person name="Salzberg S.L."/>
            <person name="Devos K.M."/>
            <person name="Dvorak J."/>
        </authorList>
    </citation>
    <scope>NUCLEOTIDE SEQUENCE [LARGE SCALE GENOMIC DNA]</scope>
    <source>
        <strain evidence="8">cv. AL8/78</strain>
    </source>
</reference>
<dbReference type="InterPro" id="IPR004342">
    <property type="entry name" value="EXS_C"/>
</dbReference>
<reference evidence="8" key="5">
    <citation type="journal article" date="2021" name="G3 (Bethesda)">
        <title>Aegilops tauschii genome assembly Aet v5.0 features greater sequence contiguity and improved annotation.</title>
        <authorList>
            <person name="Wang L."/>
            <person name="Zhu T."/>
            <person name="Rodriguez J.C."/>
            <person name="Deal K.R."/>
            <person name="Dubcovsky J."/>
            <person name="McGuire P.E."/>
            <person name="Lux T."/>
            <person name="Spannagl M."/>
            <person name="Mayer K.F.X."/>
            <person name="Baldrich P."/>
            <person name="Meyers B.C."/>
            <person name="Huo N."/>
            <person name="Gu Y.Q."/>
            <person name="Zhou H."/>
            <person name="Devos K.M."/>
            <person name="Bennetzen J.L."/>
            <person name="Unver T."/>
            <person name="Budak H."/>
            <person name="Gulick P.J."/>
            <person name="Galiba G."/>
            <person name="Kalapos B."/>
            <person name="Nelson D.R."/>
            <person name="Li P."/>
            <person name="You F.M."/>
            <person name="Luo M.C."/>
            <person name="Dvorak J."/>
        </authorList>
    </citation>
    <scope>NUCLEOTIDE SEQUENCE [LARGE SCALE GENOMIC DNA]</scope>
    <source>
        <strain evidence="8">cv. AL8/78</strain>
    </source>
</reference>
<dbReference type="PANTHER" id="PTHR48477:SF1">
    <property type="entry name" value="PHOSPHATE TRANSPORTER PHO1"/>
    <property type="match status" value="1"/>
</dbReference>
<dbReference type="GO" id="GO:0016036">
    <property type="term" value="P:cellular response to phosphate starvation"/>
    <property type="evidence" value="ECO:0007669"/>
    <property type="project" value="InterPro"/>
</dbReference>
<reference evidence="8" key="4">
    <citation type="submission" date="2019-03" db="UniProtKB">
        <authorList>
            <consortium name="EnsemblPlants"/>
        </authorList>
    </citation>
    <scope>IDENTIFICATION</scope>
</reference>
<comment type="subcellular location">
    <subcellularLocation>
        <location evidence="1">Membrane</location>
        <topology evidence="1">Multi-pass membrane protein</topology>
    </subcellularLocation>
</comment>
<evidence type="ECO:0000256" key="3">
    <source>
        <dbReference type="ARBA" id="ARBA00022692"/>
    </source>
</evidence>
<sequence>SLNVKAFTKILKKFVKVSGQQQATDLFSQKVKGSSFSTSDKVLQLSDEVESLFLKHFAGNDKMVAMKYLNPKQPKSTHMITFLVGRRVHSEVRFTYVVPSTVEKFGILTSRFFVSCLFSGLFTGTFVSLFIIYTIMAHASGIFASVGDTAYHEVVYHVFSIFALISLHCFLYGCNLFMWKSTRINQNFIFDFVPNTALTHRDAFLMSAFIMCTVVTVLVINLFLINAGVPYTNAVPGALIVVSNTDHIFGAMIESSGCVATVGSQNSESTCFSCRPDFYSVRSTCSTARRATASCGSCAKSYSRHSTR</sequence>
<dbReference type="GO" id="GO:0016020">
    <property type="term" value="C:membrane"/>
    <property type="evidence" value="ECO:0007669"/>
    <property type="project" value="UniProtKB-SubCell"/>
</dbReference>
<reference evidence="9" key="1">
    <citation type="journal article" date="2014" name="Science">
        <title>Ancient hybridizations among the ancestral genomes of bread wheat.</title>
        <authorList>
            <consortium name="International Wheat Genome Sequencing Consortium,"/>
            <person name="Marcussen T."/>
            <person name="Sandve S.R."/>
            <person name="Heier L."/>
            <person name="Spannagl M."/>
            <person name="Pfeifer M."/>
            <person name="Jakobsen K.S."/>
            <person name="Wulff B.B."/>
            <person name="Steuernagel B."/>
            <person name="Mayer K.F."/>
            <person name="Olsen O.A."/>
        </authorList>
    </citation>
    <scope>NUCLEOTIDE SEQUENCE [LARGE SCALE GENOMIC DNA]</scope>
    <source>
        <strain evidence="9">cv. AL8/78</strain>
    </source>
</reference>
<keyword evidence="4 6" id="KW-1133">Transmembrane helix</keyword>
<dbReference type="InterPro" id="IPR052486">
    <property type="entry name" value="PHO1"/>
</dbReference>
<keyword evidence="3 6" id="KW-0812">Transmembrane</keyword>
<protein>
    <recommendedName>
        <fullName evidence="7">SPX domain-containing protein</fullName>
    </recommendedName>
</protein>
<organism evidence="8 9">
    <name type="scientific">Aegilops tauschii subsp. strangulata</name>
    <name type="common">Goatgrass</name>
    <dbReference type="NCBI Taxonomy" id="200361"/>
    <lineage>
        <taxon>Eukaryota</taxon>
        <taxon>Viridiplantae</taxon>
        <taxon>Streptophyta</taxon>
        <taxon>Embryophyta</taxon>
        <taxon>Tracheophyta</taxon>
        <taxon>Spermatophyta</taxon>
        <taxon>Magnoliopsida</taxon>
        <taxon>Liliopsida</taxon>
        <taxon>Poales</taxon>
        <taxon>Poaceae</taxon>
        <taxon>BOP clade</taxon>
        <taxon>Pooideae</taxon>
        <taxon>Triticodae</taxon>
        <taxon>Triticeae</taxon>
        <taxon>Triticinae</taxon>
        <taxon>Aegilops</taxon>
    </lineage>
</organism>
<dbReference type="PROSITE" id="PS51382">
    <property type="entry name" value="SPX"/>
    <property type="match status" value="1"/>
</dbReference>
<dbReference type="PANTHER" id="PTHR48477">
    <property type="entry name" value="PHOSPHATE TRANSPORTER PHO1"/>
    <property type="match status" value="1"/>
</dbReference>
<feature type="transmembrane region" description="Helical" evidence="6">
    <location>
        <begin position="155"/>
        <end position="178"/>
    </location>
</feature>
<proteinExistence type="inferred from homology"/>
<feature type="transmembrane region" description="Helical" evidence="6">
    <location>
        <begin position="112"/>
        <end position="135"/>
    </location>
</feature>
<evidence type="ECO:0000256" key="5">
    <source>
        <dbReference type="ARBA" id="ARBA00023136"/>
    </source>
</evidence>
<feature type="domain" description="SPX" evidence="7">
    <location>
        <begin position="1"/>
        <end position="28"/>
    </location>
</feature>
<evidence type="ECO:0000313" key="9">
    <source>
        <dbReference type="Proteomes" id="UP000015105"/>
    </source>
</evidence>
<evidence type="ECO:0000256" key="1">
    <source>
        <dbReference type="ARBA" id="ARBA00004141"/>
    </source>
</evidence>
<dbReference type="EnsemblPlants" id="AET6Gv20931300.22">
    <property type="protein sequence ID" value="AET6Gv20931300.22"/>
    <property type="gene ID" value="AET6Gv20931300"/>
</dbReference>
<keyword evidence="5 6" id="KW-0472">Membrane</keyword>
<reference evidence="9" key="2">
    <citation type="journal article" date="2017" name="Nat. Plants">
        <title>The Aegilops tauschii genome reveals multiple impacts of transposons.</title>
        <authorList>
            <person name="Zhao G."/>
            <person name="Zou C."/>
            <person name="Li K."/>
            <person name="Wang K."/>
            <person name="Li T."/>
            <person name="Gao L."/>
            <person name="Zhang X."/>
            <person name="Wang H."/>
            <person name="Yang Z."/>
            <person name="Liu X."/>
            <person name="Jiang W."/>
            <person name="Mao L."/>
            <person name="Kong X."/>
            <person name="Jiao Y."/>
            <person name="Jia J."/>
        </authorList>
    </citation>
    <scope>NUCLEOTIDE SEQUENCE [LARGE SCALE GENOMIC DNA]</scope>
    <source>
        <strain evidence="9">cv. AL8/78</strain>
    </source>
</reference>
<evidence type="ECO:0000259" key="7">
    <source>
        <dbReference type="PROSITE" id="PS51382"/>
    </source>
</evidence>
<keyword evidence="9" id="KW-1185">Reference proteome</keyword>
<dbReference type="Gramene" id="AET6Gv20931300.22">
    <property type="protein sequence ID" value="AET6Gv20931300.22"/>
    <property type="gene ID" value="AET6Gv20931300"/>
</dbReference>
<name>A0A453PZZ7_AEGTS</name>
<evidence type="ECO:0000256" key="6">
    <source>
        <dbReference type="SAM" id="Phobius"/>
    </source>
</evidence>
<dbReference type="AlphaFoldDB" id="A0A453PZZ7"/>